<protein>
    <submittedName>
        <fullName evidence="2">Dihydrodipicolinate synthase family protein</fullName>
    </submittedName>
</protein>
<dbReference type="PANTHER" id="PTHR12128">
    <property type="entry name" value="DIHYDRODIPICOLINATE SYNTHASE"/>
    <property type="match status" value="1"/>
</dbReference>
<dbReference type="InterPro" id="IPR002220">
    <property type="entry name" value="DapA-like"/>
</dbReference>
<dbReference type="GO" id="GO:0008840">
    <property type="term" value="F:4-hydroxy-tetrahydrodipicolinate synthase activity"/>
    <property type="evidence" value="ECO:0007669"/>
    <property type="project" value="TreeGrafter"/>
</dbReference>
<organism evidence="2 3">
    <name type="scientific">Termitidicoccus mucosus</name>
    <dbReference type="NCBI Taxonomy" id="1184151"/>
    <lineage>
        <taxon>Bacteria</taxon>
        <taxon>Pseudomonadati</taxon>
        <taxon>Verrucomicrobiota</taxon>
        <taxon>Opitutia</taxon>
        <taxon>Opitutales</taxon>
        <taxon>Opitutaceae</taxon>
        <taxon>Termitidicoccus</taxon>
    </lineage>
</organism>
<reference evidence="2 3" key="1">
    <citation type="submission" date="2016-01" db="EMBL/GenBank/DDBJ databases">
        <title>High potential of lignocellulose degradation of a new Verrucomicrobia species.</title>
        <authorList>
            <person name="Wang Y."/>
            <person name="Shi Y."/>
            <person name="Qiu Z."/>
            <person name="Liu S."/>
            <person name="Yang H."/>
        </authorList>
    </citation>
    <scope>NUCLEOTIDE SEQUENCE [LARGE SCALE GENOMIC DNA]</scope>
    <source>
        <strain evidence="2 3">TSB47</strain>
    </source>
</reference>
<dbReference type="PANTHER" id="PTHR12128:SF51">
    <property type="entry name" value="BLL4205 PROTEIN"/>
    <property type="match status" value="1"/>
</dbReference>
<dbReference type="Proteomes" id="UP000078486">
    <property type="component" value="Unassembled WGS sequence"/>
</dbReference>
<dbReference type="RefSeq" id="WP_068769193.1">
    <property type="nucleotide sequence ID" value="NZ_CP109796.1"/>
</dbReference>
<evidence type="ECO:0000313" key="2">
    <source>
        <dbReference type="EMBL" id="OAM91064.1"/>
    </source>
</evidence>
<name>A0A178IMF1_9BACT</name>
<keyword evidence="3" id="KW-1185">Reference proteome</keyword>
<dbReference type="InterPro" id="IPR013785">
    <property type="entry name" value="Aldolase_TIM"/>
</dbReference>
<dbReference type="AlphaFoldDB" id="A0A178IMF1"/>
<accession>A0A178IMF1</accession>
<gene>
    <name evidence="2" type="ORF">AW736_05390</name>
</gene>
<evidence type="ECO:0000256" key="1">
    <source>
        <dbReference type="ARBA" id="ARBA00023239"/>
    </source>
</evidence>
<proteinExistence type="predicted"/>
<evidence type="ECO:0000313" key="3">
    <source>
        <dbReference type="Proteomes" id="UP000078486"/>
    </source>
</evidence>
<comment type="caution">
    <text evidence="2">The sequence shown here is derived from an EMBL/GenBank/DDBJ whole genome shotgun (WGS) entry which is preliminary data.</text>
</comment>
<dbReference type="EMBL" id="LRRQ01000042">
    <property type="protein sequence ID" value="OAM91064.1"/>
    <property type="molecule type" value="Genomic_DNA"/>
</dbReference>
<dbReference type="OrthoDB" id="9770698at2"/>
<dbReference type="STRING" id="1184151.AW736_05390"/>
<dbReference type="SMART" id="SM01130">
    <property type="entry name" value="DHDPS"/>
    <property type="match status" value="1"/>
</dbReference>
<dbReference type="Pfam" id="PF00701">
    <property type="entry name" value="DHDPS"/>
    <property type="match status" value="1"/>
</dbReference>
<dbReference type="SUPFAM" id="SSF51569">
    <property type="entry name" value="Aldolase"/>
    <property type="match status" value="1"/>
</dbReference>
<sequence length="357" mass="39769">MNRQNLPKDILASIARGAVIPASPLALDSTRRLDERRQRALMRYYIDAGAGGVAVGMHFTQFEIRKPGIDLFEPVLRICSDEIDRYASATGRSIIKVAGINGRTPEALKQAEQARELGYHTAIVSMAAFGSAMEQELIHHVRELAKVMPLFGFYLLTGVGGIKLPYHFWRELVEVENVVGIKIAPFDRYGTVDVVRALADSGRSEEITLYTGNDDSIIYDLITPYRFGDASTARTVRIRGGLLGQWGCWTKRAVELHERLLKVIDSGEPISPELLTLSAQITDANAALFDPAHDFRGSIPGVNEILRRQGLLEGIWTLKRDEVLSPGQLEEIDRVCAAYPHLTDDEFVRANLNRWLS</sequence>
<dbReference type="Gene3D" id="3.20.20.70">
    <property type="entry name" value="Aldolase class I"/>
    <property type="match status" value="1"/>
</dbReference>
<keyword evidence="1" id="KW-0456">Lyase</keyword>